<gene>
    <name evidence="1" type="ORF">CR105_18305</name>
</gene>
<sequence length="288" mass="31090">MLGLVLCAPAAATEGGGSIYPNGVENFLVGAMPPPGFYPLVYATSYRATELRDGRGNDIASAVGGFRVHVAGVIPRFIWVTGQKLLGGQLAVHAIVPVLNVDVQVGANRGRNTGIGDLNLAAALGYHVSPKLHYVLALEANAPTGQYDRNDVASIGRNHWNIEPLVAVSYIQEKGLNADIKLMYDYNFRNKDTGYQSGQEAHADYALGWGLGNGFVAGVSGYVYRQVTDDKLADRTVEGNRGRAFAIGPSVRYKTAQGWMITAKYERQYDVRNRASGAAFWIKTIVPL</sequence>
<name>A0A2G8TC17_9BURK</name>
<accession>A0A2G8TC17</accession>
<dbReference type="Proteomes" id="UP000230390">
    <property type="component" value="Unassembled WGS sequence"/>
</dbReference>
<dbReference type="InterPro" id="IPR025737">
    <property type="entry name" value="FApF"/>
</dbReference>
<dbReference type="EMBL" id="PDOC01000013">
    <property type="protein sequence ID" value="PIL43572.1"/>
    <property type="molecule type" value="Genomic_DNA"/>
</dbReference>
<protein>
    <recommendedName>
        <fullName evidence="3">Phenol degradation protein meta</fullName>
    </recommendedName>
</protein>
<keyword evidence="2" id="KW-1185">Reference proteome</keyword>
<proteinExistence type="predicted"/>
<comment type="caution">
    <text evidence="1">The sequence shown here is derived from an EMBL/GenBank/DDBJ whole genome shotgun (WGS) entry which is preliminary data.</text>
</comment>
<evidence type="ECO:0000313" key="2">
    <source>
        <dbReference type="Proteomes" id="UP000230390"/>
    </source>
</evidence>
<dbReference type="AlphaFoldDB" id="A0A2G8TC17"/>
<dbReference type="Pfam" id="PF13557">
    <property type="entry name" value="Phenol_MetA_deg"/>
    <property type="match status" value="1"/>
</dbReference>
<organism evidence="1 2">
    <name type="scientific">Massilia eurypsychrophila</name>
    <dbReference type="NCBI Taxonomy" id="1485217"/>
    <lineage>
        <taxon>Bacteria</taxon>
        <taxon>Pseudomonadati</taxon>
        <taxon>Pseudomonadota</taxon>
        <taxon>Betaproteobacteria</taxon>
        <taxon>Burkholderiales</taxon>
        <taxon>Oxalobacteraceae</taxon>
        <taxon>Telluria group</taxon>
        <taxon>Massilia</taxon>
    </lineage>
</organism>
<dbReference type="OrthoDB" id="8639774at2"/>
<evidence type="ECO:0008006" key="3">
    <source>
        <dbReference type="Google" id="ProtNLM"/>
    </source>
</evidence>
<evidence type="ECO:0000313" key="1">
    <source>
        <dbReference type="EMBL" id="PIL43572.1"/>
    </source>
</evidence>
<reference evidence="1 2" key="1">
    <citation type="submission" date="2017-10" db="EMBL/GenBank/DDBJ databases">
        <title>Massilia psychrophilum sp. nov., a novel purple-pigmented bacterium isolated from Tianshan glacier, Xinjiang Municipality, China.</title>
        <authorList>
            <person name="Wang H."/>
        </authorList>
    </citation>
    <scope>NUCLEOTIDE SEQUENCE [LARGE SCALE GENOMIC DNA]</scope>
    <source>
        <strain evidence="1 2">JCM 30074</strain>
    </source>
</reference>